<dbReference type="PROSITE" id="PS50005">
    <property type="entry name" value="TPR"/>
    <property type="match status" value="1"/>
</dbReference>
<dbReference type="Pfam" id="PF01381">
    <property type="entry name" value="HTH_3"/>
    <property type="match status" value="1"/>
</dbReference>
<evidence type="ECO:0000313" key="3">
    <source>
        <dbReference type="EMBL" id="MEI4803331.1"/>
    </source>
</evidence>
<organism evidence="3 4">
    <name type="scientific">Bacillus bruguierae</name>
    <dbReference type="NCBI Taxonomy" id="3127667"/>
    <lineage>
        <taxon>Bacteria</taxon>
        <taxon>Bacillati</taxon>
        <taxon>Bacillota</taxon>
        <taxon>Bacilli</taxon>
        <taxon>Bacillales</taxon>
        <taxon>Bacillaceae</taxon>
        <taxon>Bacillus</taxon>
    </lineage>
</organism>
<keyword evidence="4" id="KW-1185">Reference proteome</keyword>
<dbReference type="SMART" id="SM00028">
    <property type="entry name" value="TPR"/>
    <property type="match status" value="4"/>
</dbReference>
<keyword evidence="1" id="KW-0802">TPR repeat</keyword>
<dbReference type="SUPFAM" id="SSF47413">
    <property type="entry name" value="lambda repressor-like DNA-binding domains"/>
    <property type="match status" value="1"/>
</dbReference>
<evidence type="ECO:0000259" key="2">
    <source>
        <dbReference type="PROSITE" id="PS50943"/>
    </source>
</evidence>
<feature type="domain" description="HTH cro/C1-type" evidence="2">
    <location>
        <begin position="16"/>
        <end position="65"/>
    </location>
</feature>
<accession>A0ABU8FN59</accession>
<dbReference type="InterPro" id="IPR010982">
    <property type="entry name" value="Lambda_DNA-bd_dom_sf"/>
</dbReference>
<feature type="repeat" description="TPR" evidence="1">
    <location>
        <begin position="270"/>
        <end position="303"/>
    </location>
</feature>
<dbReference type="InterPro" id="IPR001387">
    <property type="entry name" value="Cro/C1-type_HTH"/>
</dbReference>
<evidence type="ECO:0000313" key="4">
    <source>
        <dbReference type="Proteomes" id="UP001372526"/>
    </source>
</evidence>
<protein>
    <submittedName>
        <fullName evidence="3">Helix-turn-helix transcriptional regulator</fullName>
    </submittedName>
</protein>
<dbReference type="PROSITE" id="PS50943">
    <property type="entry name" value="HTH_CROC1"/>
    <property type="match status" value="1"/>
</dbReference>
<dbReference type="Pfam" id="PF00515">
    <property type="entry name" value="TPR_1"/>
    <property type="match status" value="1"/>
</dbReference>
<dbReference type="RefSeq" id="WP_336473691.1">
    <property type="nucleotide sequence ID" value="NZ_JBAWSX010000013.1"/>
</dbReference>
<name>A0ABU8FN59_9BACI</name>
<gene>
    <name evidence="3" type="ORF">WAZ07_19060</name>
</gene>
<comment type="caution">
    <text evidence="3">The sequence shown here is derived from an EMBL/GenBank/DDBJ whole genome shotgun (WGS) entry which is preliminary data.</text>
</comment>
<dbReference type="EMBL" id="JBAWSX010000013">
    <property type="protein sequence ID" value="MEI4803331.1"/>
    <property type="molecule type" value="Genomic_DNA"/>
</dbReference>
<dbReference type="InterPro" id="IPR011990">
    <property type="entry name" value="TPR-like_helical_dom_sf"/>
</dbReference>
<dbReference type="Gene3D" id="1.25.40.10">
    <property type="entry name" value="Tetratricopeptide repeat domain"/>
    <property type="match status" value="1"/>
</dbReference>
<dbReference type="SMART" id="SM00530">
    <property type="entry name" value="HTH_XRE"/>
    <property type="match status" value="1"/>
</dbReference>
<proteinExistence type="predicted"/>
<dbReference type="Proteomes" id="UP001372526">
    <property type="component" value="Unassembled WGS sequence"/>
</dbReference>
<dbReference type="Gene3D" id="1.25.40.1000">
    <property type="match status" value="1"/>
</dbReference>
<evidence type="ECO:0000256" key="1">
    <source>
        <dbReference type="PROSITE-ProRule" id="PRU00339"/>
    </source>
</evidence>
<dbReference type="Gene3D" id="1.10.260.40">
    <property type="entry name" value="lambda repressor-like DNA-binding domains"/>
    <property type="match status" value="1"/>
</dbReference>
<dbReference type="InterPro" id="IPR019734">
    <property type="entry name" value="TPR_rpt"/>
</dbReference>
<dbReference type="CDD" id="cd00093">
    <property type="entry name" value="HTH_XRE"/>
    <property type="match status" value="1"/>
</dbReference>
<dbReference type="SUPFAM" id="SSF48452">
    <property type="entry name" value="TPR-like"/>
    <property type="match status" value="1"/>
</dbReference>
<sequence>MQQNLEKMGKQIFYKRLQQKMTQEELCQGICSVSYLSKIENGKIEASEEILQLLCTRLEIAVSDLRDIEAEVKEKLEEWLKALVHLDKYKVEELYKELEVEMQQIVDFEIVNYYKLLYTRYLIMKRNIPALKEELEKLKKVYKKYSPFQQLLYQYSQALCYCLQHKWQEGLRFLIQTELMAKEQNYYETGIYYNLAVAYTHLEIPYMALHFANIAMEGFRNEYKFRNVINCQVIVGLSYIERRQYDEALKIYESILREVDAFSDKDVLLAMVLSNIGNVHYKMKKYEEAKKYYVESLQYQRDEDVNYVETLYEMALQCIHLEQLEEAKEWIEKGIISAKRDERCNTKLYLLLMLRYKYFTEPSVYKVFLETEAIPFFKNAGNIQELKKVYIELAEYFTNSLQFTESNHYYKLAIEALETIREG</sequence>
<reference evidence="3 4" key="1">
    <citation type="submission" date="2024-01" db="EMBL/GenBank/DDBJ databases">
        <title>Seven novel Bacillus-like species.</title>
        <authorList>
            <person name="Liu G."/>
        </authorList>
    </citation>
    <scope>NUCLEOTIDE SEQUENCE [LARGE SCALE GENOMIC DNA]</scope>
    <source>
        <strain evidence="3 4">FJAT-51639</strain>
    </source>
</reference>